<keyword evidence="8" id="KW-1185">Reference proteome</keyword>
<name>A0A8S1SEZ4_PAROT</name>
<dbReference type="PANTHER" id="PTHR47165">
    <property type="entry name" value="OS03G0429900 PROTEIN"/>
    <property type="match status" value="1"/>
</dbReference>
<protein>
    <recommendedName>
        <fullName evidence="6">Replication factor A C-terminal domain-containing protein</fullName>
    </recommendedName>
</protein>
<evidence type="ECO:0000256" key="1">
    <source>
        <dbReference type="ARBA" id="ARBA00005690"/>
    </source>
</evidence>
<dbReference type="GO" id="GO:0008270">
    <property type="term" value="F:zinc ion binding"/>
    <property type="evidence" value="ECO:0007669"/>
    <property type="project" value="UniProtKB-KW"/>
</dbReference>
<dbReference type="FunFam" id="2.40.50.140:FF:000993">
    <property type="match status" value="1"/>
</dbReference>
<reference evidence="7" key="1">
    <citation type="submission" date="2021-01" db="EMBL/GenBank/DDBJ databases">
        <authorList>
            <consortium name="Genoscope - CEA"/>
            <person name="William W."/>
        </authorList>
    </citation>
    <scope>NUCLEOTIDE SEQUENCE</scope>
</reference>
<evidence type="ECO:0000256" key="4">
    <source>
        <dbReference type="ARBA" id="ARBA00022833"/>
    </source>
</evidence>
<keyword evidence="5" id="KW-0238">DNA-binding</keyword>
<dbReference type="InterPro" id="IPR013955">
    <property type="entry name" value="Rep_factor-A_C"/>
</dbReference>
<evidence type="ECO:0000256" key="5">
    <source>
        <dbReference type="ARBA" id="ARBA00023125"/>
    </source>
</evidence>
<dbReference type="AlphaFoldDB" id="A0A8S1SEZ4"/>
<evidence type="ECO:0000256" key="3">
    <source>
        <dbReference type="ARBA" id="ARBA00022771"/>
    </source>
</evidence>
<keyword evidence="4" id="KW-0862">Zinc</keyword>
<gene>
    <name evidence="7" type="ORF">POCTA_138.1.T0090051</name>
</gene>
<dbReference type="PANTHER" id="PTHR47165:SF4">
    <property type="entry name" value="OS03G0429900 PROTEIN"/>
    <property type="match status" value="1"/>
</dbReference>
<evidence type="ECO:0000313" key="8">
    <source>
        <dbReference type="Proteomes" id="UP000683925"/>
    </source>
</evidence>
<dbReference type="FunFam" id="2.40.50.140:FF:000041">
    <property type="entry name" value="Replication protein A subunit"/>
    <property type="match status" value="1"/>
</dbReference>
<dbReference type="EMBL" id="CAJJDP010000008">
    <property type="protein sequence ID" value="CAD8137839.1"/>
    <property type="molecule type" value="Genomic_DNA"/>
</dbReference>
<proteinExistence type="inferred from homology"/>
<dbReference type="OrthoDB" id="1751331at2759"/>
<evidence type="ECO:0000256" key="2">
    <source>
        <dbReference type="ARBA" id="ARBA00022723"/>
    </source>
</evidence>
<organism evidence="7 8">
    <name type="scientific">Paramecium octaurelia</name>
    <dbReference type="NCBI Taxonomy" id="43137"/>
    <lineage>
        <taxon>Eukaryota</taxon>
        <taxon>Sar</taxon>
        <taxon>Alveolata</taxon>
        <taxon>Ciliophora</taxon>
        <taxon>Intramacronucleata</taxon>
        <taxon>Oligohymenophorea</taxon>
        <taxon>Peniculida</taxon>
        <taxon>Parameciidae</taxon>
        <taxon>Paramecium</taxon>
    </lineage>
</organism>
<sequence length="635" mass="73768">MKIHSDSPLSKIEQLFNNLDSNLSKNQYIRLQFKLNGYKEKKLGQDQVIIETSLIDGQYSQTAILIGKAAELIKVYQNEKFINVNSMIIQLLQWKVAYLEKNKAYTIVIYEFQYIGSLDGEHECTQYNVEQNCQSQKKLRVTIKQHNTINNNTSHQQYITNSIKKVKIENSSFTKDSFIIDDNLLNISALDNPANNKQSNQFKDYQQQQQIQQSELTKISAMYPNMKKWVLEGRIILKSEQLDFRCKKTDTIQRYFKIIILDCEQEIIVGLFYEKALSKFFSVLQQGKVYTFKNGCIGQDKANGTKKISFNEYSIISESQNFAIPSAPQLNFSTLQEIETLQHNSIVDVVAVIQEIKQDSDSCKSFIVFDQTTRLSVKLWGAQYANINLQKGEVMVFKGLKFYNTNFKSLNSDHQTMIIQNHDLNEVKQLKSWLAGKNIDTIMKPNPDNSTIDLQQLDEFVIKQLNEGKTQQANYKYIFGYIIEIQENRNMYPCCPSLRCKSKMEEIPSRKTYRCKKCLTENPSPKFSFVLRVTIMDEFTNIKAVIFDDIAVKLLGITADQLRAMSHEDQRNIFLSKEFQQKKMKLQIQFQDYNGQIQPKYNVQDIVDIDYKVLATQAFEMFDELDNLLNLSLVL</sequence>
<keyword evidence="2" id="KW-0479">Metal-binding</keyword>
<evidence type="ECO:0000259" key="6">
    <source>
        <dbReference type="Pfam" id="PF08646"/>
    </source>
</evidence>
<comment type="caution">
    <text evidence="7">The sequence shown here is derived from an EMBL/GenBank/DDBJ whole genome shotgun (WGS) entry which is preliminary data.</text>
</comment>
<dbReference type="InterPro" id="IPR047192">
    <property type="entry name" value="Euk_RPA1_DBD_C"/>
</dbReference>
<dbReference type="OMA" id="VIRAVFW"/>
<evidence type="ECO:0000313" key="7">
    <source>
        <dbReference type="EMBL" id="CAD8137839.1"/>
    </source>
</evidence>
<dbReference type="CDD" id="cd04476">
    <property type="entry name" value="RPA1_DBD_C"/>
    <property type="match status" value="1"/>
</dbReference>
<comment type="similarity">
    <text evidence="1">Belongs to the replication factor A protein 1 family.</text>
</comment>
<dbReference type="GO" id="GO:0003677">
    <property type="term" value="F:DNA binding"/>
    <property type="evidence" value="ECO:0007669"/>
    <property type="project" value="UniProtKB-KW"/>
</dbReference>
<dbReference type="Pfam" id="PF08646">
    <property type="entry name" value="Rep_fac-A_C"/>
    <property type="match status" value="1"/>
</dbReference>
<keyword evidence="3" id="KW-0863">Zinc-finger</keyword>
<accession>A0A8S1SEZ4</accession>
<feature type="domain" description="Replication factor A C-terminal" evidence="6">
    <location>
        <begin position="478"/>
        <end position="612"/>
    </location>
</feature>
<dbReference type="Proteomes" id="UP000683925">
    <property type="component" value="Unassembled WGS sequence"/>
</dbReference>